<dbReference type="Proteomes" id="UP000216122">
    <property type="component" value="Unassembled WGS sequence"/>
</dbReference>
<keyword evidence="1" id="KW-0175">Coiled coil</keyword>
<dbReference type="EMBL" id="NGQC01000009">
    <property type="protein sequence ID" value="OYT05467.1"/>
    <property type="molecule type" value="Genomic_DNA"/>
</dbReference>
<evidence type="ECO:0000313" key="4">
    <source>
        <dbReference type="Proteomes" id="UP000216122"/>
    </source>
</evidence>
<organism evidence="2 4">
    <name type="scientific">Limosilactobacillus reuteri</name>
    <name type="common">Lactobacillus reuteri</name>
    <dbReference type="NCBI Taxonomy" id="1598"/>
    <lineage>
        <taxon>Bacteria</taxon>
        <taxon>Bacillati</taxon>
        <taxon>Bacillota</taxon>
        <taxon>Bacilli</taxon>
        <taxon>Lactobacillales</taxon>
        <taxon>Lactobacillaceae</taxon>
        <taxon>Limosilactobacillus</taxon>
    </lineage>
</organism>
<reference evidence="2 4" key="3">
    <citation type="submission" date="2017-09" db="EMBL/GenBank/DDBJ databases">
        <title>Tripartite evolution among Lactobacillus johnsonii, Lactobacillus taiwanensis, Lactobacillus reuteri and their rodent host.</title>
        <authorList>
            <person name="Wang T."/>
            <person name="Knowles S."/>
            <person name="Cheng C."/>
        </authorList>
    </citation>
    <scope>NUCLEOTIDE SEQUENCE [LARGE SCALE GENOMIC DNA]</scope>
    <source>
        <strain evidence="2 4">103v</strain>
    </source>
</reference>
<evidence type="ECO:0000256" key="1">
    <source>
        <dbReference type="SAM" id="Coils"/>
    </source>
</evidence>
<evidence type="ECO:0000313" key="2">
    <source>
        <dbReference type="EMBL" id="OYT02610.1"/>
    </source>
</evidence>
<comment type="caution">
    <text evidence="2">The sequence shown here is derived from an EMBL/GenBank/DDBJ whole genome shotgun (WGS) entry which is preliminary data.</text>
</comment>
<evidence type="ECO:0000313" key="3">
    <source>
        <dbReference type="EMBL" id="OYT05467.1"/>
    </source>
</evidence>
<name>A0A256VHC1_LIMRT</name>
<feature type="non-terminal residue" evidence="2">
    <location>
        <position position="1"/>
    </location>
</feature>
<dbReference type="AlphaFoldDB" id="A0A256VHC1"/>
<accession>A0A256VHC1</accession>
<sequence length="55" mass="6439">KPEKEWTEVDRLKAENRLLKAKLQNQEMEIAFAKKLVEIRNREVDKGTNSGQLKS</sequence>
<dbReference type="EMBL" id="NGQC01000050">
    <property type="protein sequence ID" value="OYT02610.1"/>
    <property type="molecule type" value="Genomic_DNA"/>
</dbReference>
<gene>
    <name evidence="3" type="ORF">CBG21_00040</name>
    <name evidence="2" type="ORF">CBG21_08025</name>
</gene>
<reference evidence="2" key="2">
    <citation type="submission" date="2017-05" db="EMBL/GenBank/DDBJ databases">
        <authorList>
            <person name="Song R."/>
            <person name="Chenine A.L."/>
            <person name="Ruprecht R.M."/>
        </authorList>
    </citation>
    <scope>NUCLEOTIDE SEQUENCE [LARGE SCALE GENOMIC DNA]</scope>
    <source>
        <strain evidence="2">103v</strain>
    </source>
</reference>
<feature type="coiled-coil region" evidence="1">
    <location>
        <begin position="9"/>
        <end position="36"/>
    </location>
</feature>
<protein>
    <submittedName>
        <fullName evidence="2">Transposase</fullName>
    </submittedName>
</protein>
<proteinExistence type="predicted"/>
<reference evidence="4" key="1">
    <citation type="submission" date="2017-05" db="EMBL/GenBank/DDBJ databases">
        <authorList>
            <person name="Lin X.B."/>
            <person name="Stothard P."/>
            <person name="Tasseva G."/>
            <person name="Walter J."/>
        </authorList>
    </citation>
    <scope>NUCLEOTIDE SEQUENCE [LARGE SCALE GENOMIC DNA]</scope>
    <source>
        <strain evidence="4">103v</strain>
    </source>
</reference>